<dbReference type="PANTHER" id="PTHR24421">
    <property type="entry name" value="NITRATE/NITRITE SENSOR PROTEIN NARX-RELATED"/>
    <property type="match status" value="1"/>
</dbReference>
<evidence type="ECO:0000313" key="11">
    <source>
        <dbReference type="EMBL" id="OWL95493.1"/>
    </source>
</evidence>
<evidence type="ECO:0000256" key="2">
    <source>
        <dbReference type="ARBA" id="ARBA00012438"/>
    </source>
</evidence>
<dbReference type="GO" id="GO:0046983">
    <property type="term" value="F:protein dimerization activity"/>
    <property type="evidence" value="ECO:0007669"/>
    <property type="project" value="InterPro"/>
</dbReference>
<evidence type="ECO:0000256" key="6">
    <source>
        <dbReference type="ARBA" id="ARBA00022777"/>
    </source>
</evidence>
<feature type="transmembrane region" description="Helical" evidence="9">
    <location>
        <begin position="55"/>
        <end position="74"/>
    </location>
</feature>
<dbReference type="EMBL" id="NHMK01000016">
    <property type="protein sequence ID" value="OWL95493.1"/>
    <property type="molecule type" value="Genomic_DNA"/>
</dbReference>
<protein>
    <recommendedName>
        <fullName evidence="2">histidine kinase</fullName>
        <ecNumber evidence="2">2.7.13.3</ecNumber>
    </recommendedName>
</protein>
<feature type="domain" description="Signal transduction histidine kinase subgroup 3 dimerisation and phosphoacceptor" evidence="10">
    <location>
        <begin position="212"/>
        <end position="281"/>
    </location>
</feature>
<dbReference type="GO" id="GO:0000155">
    <property type="term" value="F:phosphorelay sensor kinase activity"/>
    <property type="evidence" value="ECO:0007669"/>
    <property type="project" value="InterPro"/>
</dbReference>
<dbReference type="InterPro" id="IPR050482">
    <property type="entry name" value="Sensor_HK_TwoCompSys"/>
</dbReference>
<keyword evidence="4" id="KW-0808">Transferase</keyword>
<dbReference type="GO" id="GO:0016020">
    <property type="term" value="C:membrane"/>
    <property type="evidence" value="ECO:0007669"/>
    <property type="project" value="InterPro"/>
</dbReference>
<comment type="catalytic activity">
    <reaction evidence="1">
        <text>ATP + protein L-histidine = ADP + protein N-phospho-L-histidine.</text>
        <dbReference type="EC" id="2.7.13.3"/>
    </reaction>
</comment>
<sequence>MTARAYLNRPEVRAFLHRPRVTPIVLFAGLGVLTTFLRSLVISPVDTSTLPLLDAGHVLLRVLVAGLGFAAVLWAIRPGQRGRPEIVLLLLATLVFSVLVVWADRPAAVLMVTPIVARYWLTLRQTLGLFAALFVGSLLTYILIPPLPTFTSPDEWSGLLGLVVVTLTQGGFTYAAFEFMLQNEEKQEALRRAYRELHAYQALELQHAALEERAHLSRELHDTLGHQLTALRLEAQRVRKLQQRAGGTDPRITVSLDNVMARSGEALEQLQEVVSTLKAPQLDGTLYQALRDLAQTWPDPVTLTLEGEEPALPSSHKLALYRGLQEALTNAHKHAPDQPVAARLSHDRRELRLSVRNPRCPAHAGWTEHPRGGAGLAGLRSRLEALGGSLQVTQDEEVFELCLTLPFPAQA</sequence>
<dbReference type="InterPro" id="IPR011712">
    <property type="entry name" value="Sig_transdc_His_kin_sub3_dim/P"/>
</dbReference>
<evidence type="ECO:0000256" key="1">
    <source>
        <dbReference type="ARBA" id="ARBA00000085"/>
    </source>
</evidence>
<dbReference type="AlphaFoldDB" id="A0A246BJK1"/>
<evidence type="ECO:0000256" key="7">
    <source>
        <dbReference type="ARBA" id="ARBA00022840"/>
    </source>
</evidence>
<feature type="transmembrane region" description="Helical" evidence="9">
    <location>
        <begin position="86"/>
        <end position="103"/>
    </location>
</feature>
<keyword evidence="3" id="KW-0597">Phosphoprotein</keyword>
<feature type="transmembrane region" description="Helical" evidence="9">
    <location>
        <begin position="21"/>
        <end position="43"/>
    </location>
</feature>
<proteinExistence type="predicted"/>
<keyword evidence="9" id="KW-0472">Membrane</keyword>
<dbReference type="Proteomes" id="UP000197208">
    <property type="component" value="Unassembled WGS sequence"/>
</dbReference>
<keyword evidence="6" id="KW-0418">Kinase</keyword>
<dbReference type="CDD" id="cd16917">
    <property type="entry name" value="HATPase_UhpB-NarQ-NarX-like"/>
    <property type="match status" value="1"/>
</dbReference>
<dbReference type="Pfam" id="PF07730">
    <property type="entry name" value="HisKA_3"/>
    <property type="match status" value="1"/>
</dbReference>
<evidence type="ECO:0000313" key="12">
    <source>
        <dbReference type="Proteomes" id="UP000197208"/>
    </source>
</evidence>
<dbReference type="Gene3D" id="1.20.5.1930">
    <property type="match status" value="1"/>
</dbReference>
<dbReference type="SUPFAM" id="SSF55874">
    <property type="entry name" value="ATPase domain of HSP90 chaperone/DNA topoisomerase II/histidine kinase"/>
    <property type="match status" value="1"/>
</dbReference>
<organism evidence="11 12">
    <name type="scientific">Deinococcus indicus</name>
    <dbReference type="NCBI Taxonomy" id="223556"/>
    <lineage>
        <taxon>Bacteria</taxon>
        <taxon>Thermotogati</taxon>
        <taxon>Deinococcota</taxon>
        <taxon>Deinococci</taxon>
        <taxon>Deinococcales</taxon>
        <taxon>Deinococcaceae</taxon>
        <taxon>Deinococcus</taxon>
    </lineage>
</organism>
<evidence type="ECO:0000256" key="4">
    <source>
        <dbReference type="ARBA" id="ARBA00022679"/>
    </source>
</evidence>
<dbReference type="OrthoDB" id="59302at2"/>
<evidence type="ECO:0000256" key="3">
    <source>
        <dbReference type="ARBA" id="ARBA00022553"/>
    </source>
</evidence>
<evidence type="ECO:0000256" key="9">
    <source>
        <dbReference type="SAM" id="Phobius"/>
    </source>
</evidence>
<keyword evidence="12" id="KW-1185">Reference proteome</keyword>
<accession>A0A246BJK1</accession>
<dbReference type="Gene3D" id="3.30.565.10">
    <property type="entry name" value="Histidine kinase-like ATPase, C-terminal domain"/>
    <property type="match status" value="1"/>
</dbReference>
<evidence type="ECO:0000259" key="10">
    <source>
        <dbReference type="Pfam" id="PF07730"/>
    </source>
</evidence>
<keyword evidence="8" id="KW-0902">Two-component regulatory system</keyword>
<feature type="transmembrane region" description="Helical" evidence="9">
    <location>
        <begin position="156"/>
        <end position="177"/>
    </location>
</feature>
<keyword evidence="5" id="KW-0547">Nucleotide-binding</keyword>
<evidence type="ECO:0000256" key="8">
    <source>
        <dbReference type="ARBA" id="ARBA00023012"/>
    </source>
</evidence>
<reference evidence="11 12" key="1">
    <citation type="submission" date="2017-05" db="EMBL/GenBank/DDBJ databases">
        <title>De novo genome assembly of Deniococcus indicus strain DR1.</title>
        <authorList>
            <person name="Chauhan D."/>
            <person name="Yennamalli R.M."/>
            <person name="Priyadarshini R."/>
        </authorList>
    </citation>
    <scope>NUCLEOTIDE SEQUENCE [LARGE SCALE GENOMIC DNA]</scope>
    <source>
        <strain evidence="11 12">DR1</strain>
    </source>
</reference>
<dbReference type="InterPro" id="IPR036890">
    <property type="entry name" value="HATPase_C_sf"/>
</dbReference>
<gene>
    <name evidence="11" type="ORF">CBQ26_12085</name>
</gene>
<keyword evidence="9" id="KW-1133">Transmembrane helix</keyword>
<dbReference type="PANTHER" id="PTHR24421:SF10">
    <property type="entry name" value="NITRATE_NITRITE SENSOR PROTEIN NARQ"/>
    <property type="match status" value="1"/>
</dbReference>
<keyword evidence="9" id="KW-0812">Transmembrane</keyword>
<comment type="caution">
    <text evidence="11">The sequence shown here is derived from an EMBL/GenBank/DDBJ whole genome shotgun (WGS) entry which is preliminary data.</text>
</comment>
<name>A0A246BJK1_9DEIO</name>
<dbReference type="EC" id="2.7.13.3" evidence="2"/>
<dbReference type="GO" id="GO:0005524">
    <property type="term" value="F:ATP binding"/>
    <property type="evidence" value="ECO:0007669"/>
    <property type="project" value="UniProtKB-KW"/>
</dbReference>
<evidence type="ECO:0000256" key="5">
    <source>
        <dbReference type="ARBA" id="ARBA00022741"/>
    </source>
</evidence>
<keyword evidence="7" id="KW-0067">ATP-binding</keyword>
<feature type="transmembrane region" description="Helical" evidence="9">
    <location>
        <begin position="123"/>
        <end position="144"/>
    </location>
</feature>